<comment type="caution">
    <text evidence="1">The sequence shown here is derived from an EMBL/GenBank/DDBJ whole genome shotgun (WGS) entry which is preliminary data.</text>
</comment>
<name>A0ACC2B6I2_DIPCM</name>
<proteinExistence type="predicted"/>
<keyword evidence="2" id="KW-1185">Reference proteome</keyword>
<dbReference type="Proteomes" id="UP001162992">
    <property type="component" value="Chromosome 17"/>
</dbReference>
<evidence type="ECO:0000313" key="1">
    <source>
        <dbReference type="EMBL" id="KAJ7525017.1"/>
    </source>
</evidence>
<sequence>MKMQAESKLQAANERLRKQSEACQHIARIRSERFGIGKPQGQENPLAATLHKTVTLLSEALYQKESHFILELIQNAEDNTYPENHSRYMNFFLMRGDPLVNESSRETGNWETDNDAADYTLVVINNEVGFLSQHVDALCSAGSSTKKSSLKGSNYIGEMGIGFKSVFMVSRRPCIISNGYCFRFDEEPDADINLGYIVPYWIEKLNLSFRKKLKSLEDNTCILLPLKKGRFNYVQRQLEEILPETILFLQKLDKLLVCDQTGLKQQPEDNAMAVTREILGNGIIRLRSRKKSEVYYFLFKGEFPVFENVLEEKRHGVKTWTITLAFPLDGLPNASHSIFSFLPTEVESGWPFLVNADFVLVASRETFHVNRSWNQGILACMVETFVHGYLALQASEDALSRLPSKYSILSFIPTFSHFAALEPFRQDMVKKLSSLEVVPVSSIYHSKQSPVITDQTGAVSGESCKMQFCSADKARFVDKQFLEIVYEAKAEGLSLPGPLAYVSNIYVVDDIVKEKHYEQLRCLGVGHLNIQEYAACVLDREWCLRLSDRLYVKLLRFLMQGFTADQQIIYLEKPFVRVYREDMSIDLSCCTLKYPVYFPQSDSEKWLFEQVHSLQHLAPIQILPESIYQLIRAEADGKQLLNWLQHTVHVNELTVQSYAQQLLQAIQSNNDIKSVFKVTEFLRLALDKKLLSLGEAVDLKSLPIVSETKLVIHRKPKNLKKTLLLPRSGSEWPLLLDDADPRNKLFIKLSPLYMENWLPNVSVKGFAWQQHLHNVQPSVEDWQARIAFLRHHFGAKDLLDIDPHPTWALLAVEKGLSSKQASLLIKWIAKLCACKSEATGPRGHTNSATECTQLQSSVFMKTLKANAWLPTTHGYKKPEQTFIRTPALDAAFGDLLPYIAPEAIPDEKELFVALQFLGLKQEVSVGNILEILKKSFSEPATKTNLVTVERLFKYLQNNIHEHQTEFLFLIWVPKGVCNHSDASWLVPSDCIWDDPSSLFQGKHAILSRIYDRSLEGWFKRLGVVLEPGVDLYLNKWLEICQTSLTTEKLVSEVSQVVAEKIWSKIALHVDAVRQQKGKLENSNQYIKLPTTLISSLTMMLNGDDHEAEKEDQSSTFKERCQEDNPTLLLKSANEVFISDDLYLEKVFTDKYPALPLAWQPPSLGSKEIQSLHLLYKELGALSLSEATRMCMIEPVSLSSSSLYHDVDLVPFLAKPLFLVIMGFLSSSLTGGFQYQDRREILLPLMQSEELNVPKIEVNYQLYGCSESNQPKLMVEVYGSKAAYWNREKKILYRTSHLPKAANQGWACRNVDAAVDLARSLSSVLPCSNGLELVQKFEEFLLPFAMQEFCITSVLQLLRSKNIRILACDEQFIDDFLTAKCPDNRTIGTNEIITKKKRKILHDMLDAKEEYGALSKQRKSLKAIDAAAITDKSATLTEAQFPISKNGNKSGNENRIQDLQKMENGLLSAECWEYLNKLGIYPSVDLSSWMTQLKSIFSGRAGNITLAARLSPDKLSCLEWWIKDCLPLVKSTLGFLGSTNVPEYLDHLLLLAFLHPSYFGSRQASYERLEYLGDAWLGAIIATRLFLLHPEADEGSLSKMRSMLVCNNTNNLYLRAVDLDRFIIMGKGDLVEDEEQNLALVPREWNRRHGVPNKVAADVVESILAAILFAYGSQGPAEADRVLFEIFIRGLLTSPI</sequence>
<protein>
    <submittedName>
        <fullName evidence="1">Uncharacterized protein</fullName>
    </submittedName>
</protein>
<gene>
    <name evidence="1" type="ORF">O6H91_17G032600</name>
</gene>
<dbReference type="EMBL" id="CM055108">
    <property type="protein sequence ID" value="KAJ7525017.1"/>
    <property type="molecule type" value="Genomic_DNA"/>
</dbReference>
<evidence type="ECO:0000313" key="2">
    <source>
        <dbReference type="Proteomes" id="UP001162992"/>
    </source>
</evidence>
<accession>A0ACC2B6I2</accession>
<organism evidence="1 2">
    <name type="scientific">Diphasiastrum complanatum</name>
    <name type="common">Issler's clubmoss</name>
    <name type="synonym">Lycopodium complanatum</name>
    <dbReference type="NCBI Taxonomy" id="34168"/>
    <lineage>
        <taxon>Eukaryota</taxon>
        <taxon>Viridiplantae</taxon>
        <taxon>Streptophyta</taxon>
        <taxon>Embryophyta</taxon>
        <taxon>Tracheophyta</taxon>
        <taxon>Lycopodiopsida</taxon>
        <taxon>Lycopodiales</taxon>
        <taxon>Lycopodiaceae</taxon>
        <taxon>Lycopodioideae</taxon>
        <taxon>Diphasiastrum</taxon>
    </lineage>
</organism>
<reference evidence="2" key="1">
    <citation type="journal article" date="2024" name="Proc. Natl. Acad. Sci. U.S.A.">
        <title>Extraordinary preservation of gene collinearity over three hundred million years revealed in homosporous lycophytes.</title>
        <authorList>
            <person name="Li C."/>
            <person name="Wickell D."/>
            <person name="Kuo L.Y."/>
            <person name="Chen X."/>
            <person name="Nie B."/>
            <person name="Liao X."/>
            <person name="Peng D."/>
            <person name="Ji J."/>
            <person name="Jenkins J."/>
            <person name="Williams M."/>
            <person name="Shu S."/>
            <person name="Plott C."/>
            <person name="Barry K."/>
            <person name="Rajasekar S."/>
            <person name="Grimwood J."/>
            <person name="Han X."/>
            <person name="Sun S."/>
            <person name="Hou Z."/>
            <person name="He W."/>
            <person name="Dai G."/>
            <person name="Sun C."/>
            <person name="Schmutz J."/>
            <person name="Leebens-Mack J.H."/>
            <person name="Li F.W."/>
            <person name="Wang L."/>
        </authorList>
    </citation>
    <scope>NUCLEOTIDE SEQUENCE [LARGE SCALE GENOMIC DNA]</scope>
    <source>
        <strain evidence="2">cv. PW_Plant_1</strain>
    </source>
</reference>